<dbReference type="EMBL" id="CM055102">
    <property type="protein sequence ID" value="KAJ7537654.1"/>
    <property type="molecule type" value="Genomic_DNA"/>
</dbReference>
<sequence>MNKSLEQFIQDFHEYLNPLYSDIPPKVQMLMFIDGLPKDYQVDVRRNHPKTLENAIRAAKYFDDTPKPPRGQQPHEQKKGFQFKRKNREVVNETHPNSNNPKKTKKIFKNHHGGNDKAEARKKNLCFKCNGEGHLARDCVKKQASTSDAKPSYQKK</sequence>
<reference evidence="2" key="1">
    <citation type="journal article" date="2024" name="Proc. Natl. Acad. Sci. U.S.A.">
        <title>Extraordinary preservation of gene collinearity over three hundred million years revealed in homosporous lycophytes.</title>
        <authorList>
            <person name="Li C."/>
            <person name="Wickell D."/>
            <person name="Kuo L.Y."/>
            <person name="Chen X."/>
            <person name="Nie B."/>
            <person name="Liao X."/>
            <person name="Peng D."/>
            <person name="Ji J."/>
            <person name="Jenkins J."/>
            <person name="Williams M."/>
            <person name="Shu S."/>
            <person name="Plott C."/>
            <person name="Barry K."/>
            <person name="Rajasekar S."/>
            <person name="Grimwood J."/>
            <person name="Han X."/>
            <person name="Sun S."/>
            <person name="Hou Z."/>
            <person name="He W."/>
            <person name="Dai G."/>
            <person name="Sun C."/>
            <person name="Schmutz J."/>
            <person name="Leebens-Mack J.H."/>
            <person name="Li F.W."/>
            <person name="Wang L."/>
        </authorList>
    </citation>
    <scope>NUCLEOTIDE SEQUENCE [LARGE SCALE GENOMIC DNA]</scope>
    <source>
        <strain evidence="2">cv. PW_Plant_1</strain>
    </source>
</reference>
<comment type="caution">
    <text evidence="1">The sequence shown here is derived from an EMBL/GenBank/DDBJ whole genome shotgun (WGS) entry which is preliminary data.</text>
</comment>
<gene>
    <name evidence="1" type="ORF">O6H91_11G015800</name>
</gene>
<name>A0ACC2C712_DIPCM</name>
<evidence type="ECO:0000313" key="1">
    <source>
        <dbReference type="EMBL" id="KAJ7537654.1"/>
    </source>
</evidence>
<evidence type="ECO:0000313" key="2">
    <source>
        <dbReference type="Proteomes" id="UP001162992"/>
    </source>
</evidence>
<keyword evidence="2" id="KW-1185">Reference proteome</keyword>
<proteinExistence type="predicted"/>
<organism evidence="1 2">
    <name type="scientific">Diphasiastrum complanatum</name>
    <name type="common">Issler's clubmoss</name>
    <name type="synonym">Lycopodium complanatum</name>
    <dbReference type="NCBI Taxonomy" id="34168"/>
    <lineage>
        <taxon>Eukaryota</taxon>
        <taxon>Viridiplantae</taxon>
        <taxon>Streptophyta</taxon>
        <taxon>Embryophyta</taxon>
        <taxon>Tracheophyta</taxon>
        <taxon>Lycopodiopsida</taxon>
        <taxon>Lycopodiales</taxon>
        <taxon>Lycopodiaceae</taxon>
        <taxon>Lycopodioideae</taxon>
        <taxon>Diphasiastrum</taxon>
    </lineage>
</organism>
<accession>A0ACC2C712</accession>
<protein>
    <submittedName>
        <fullName evidence="1">Uncharacterized protein</fullName>
    </submittedName>
</protein>
<dbReference type="Proteomes" id="UP001162992">
    <property type="component" value="Chromosome 11"/>
</dbReference>